<evidence type="ECO:0000313" key="2">
    <source>
        <dbReference type="Proteomes" id="UP000886501"/>
    </source>
</evidence>
<name>A0ACB6ZEN2_THEGA</name>
<keyword evidence="2" id="KW-1185">Reference proteome</keyword>
<accession>A0ACB6ZEN2</accession>
<sequence length="158" mass="18239">MPPRSTPPTMIPKGSFHPPHDPATYRDLLMFEERLKSNASLLKRRKRRYQLFLFQLLALISFLTCEVFLQLNLLDIPFHFVLRRTFPTIYSPEEIADFHVHPYFTLGLLSVSVTTLVLFFASGMYSEKVAYANRSVSSTVFSSLRITPCDADGKVWVY</sequence>
<proteinExistence type="predicted"/>
<gene>
    <name evidence="1" type="ORF">BDM02DRAFT_3115661</name>
</gene>
<comment type="caution">
    <text evidence="1">The sequence shown here is derived from an EMBL/GenBank/DDBJ whole genome shotgun (WGS) entry which is preliminary data.</text>
</comment>
<protein>
    <submittedName>
        <fullName evidence="1">Uncharacterized protein</fullName>
    </submittedName>
</protein>
<dbReference type="Proteomes" id="UP000886501">
    <property type="component" value="Unassembled WGS sequence"/>
</dbReference>
<reference evidence="1" key="1">
    <citation type="submission" date="2019-10" db="EMBL/GenBank/DDBJ databases">
        <authorList>
            <consortium name="DOE Joint Genome Institute"/>
            <person name="Kuo A."/>
            <person name="Miyauchi S."/>
            <person name="Kiss E."/>
            <person name="Drula E."/>
            <person name="Kohler A."/>
            <person name="Sanchez-Garcia M."/>
            <person name="Andreopoulos B."/>
            <person name="Barry K.W."/>
            <person name="Bonito G."/>
            <person name="Buee M."/>
            <person name="Carver A."/>
            <person name="Chen C."/>
            <person name="Cichocki N."/>
            <person name="Clum A."/>
            <person name="Culley D."/>
            <person name="Crous P.W."/>
            <person name="Fauchery L."/>
            <person name="Girlanda M."/>
            <person name="Hayes R."/>
            <person name="Keri Z."/>
            <person name="Labutti K."/>
            <person name="Lipzen A."/>
            <person name="Lombard V."/>
            <person name="Magnuson J."/>
            <person name="Maillard F."/>
            <person name="Morin E."/>
            <person name="Murat C."/>
            <person name="Nolan M."/>
            <person name="Ohm R."/>
            <person name="Pangilinan J."/>
            <person name="Pereira M."/>
            <person name="Perotto S."/>
            <person name="Peter M."/>
            <person name="Riley R."/>
            <person name="Sitrit Y."/>
            <person name="Stielow B."/>
            <person name="Szollosi G."/>
            <person name="Zifcakova L."/>
            <person name="Stursova M."/>
            <person name="Spatafora J.W."/>
            <person name="Tedersoo L."/>
            <person name="Vaario L.-M."/>
            <person name="Yamada A."/>
            <person name="Yan M."/>
            <person name="Wang P."/>
            <person name="Xu J."/>
            <person name="Bruns T."/>
            <person name="Baldrian P."/>
            <person name="Vilgalys R."/>
            <person name="Henrissat B."/>
            <person name="Grigoriev I.V."/>
            <person name="Hibbett D."/>
            <person name="Nagy L.G."/>
            <person name="Martin F.M."/>
        </authorList>
    </citation>
    <scope>NUCLEOTIDE SEQUENCE</scope>
    <source>
        <strain evidence="1">P2</strain>
    </source>
</reference>
<dbReference type="EMBL" id="MU118017">
    <property type="protein sequence ID" value="KAF9648205.1"/>
    <property type="molecule type" value="Genomic_DNA"/>
</dbReference>
<reference evidence="1" key="2">
    <citation type="journal article" date="2020" name="Nat. Commun.">
        <title>Large-scale genome sequencing of mycorrhizal fungi provides insights into the early evolution of symbiotic traits.</title>
        <authorList>
            <person name="Miyauchi S."/>
            <person name="Kiss E."/>
            <person name="Kuo A."/>
            <person name="Drula E."/>
            <person name="Kohler A."/>
            <person name="Sanchez-Garcia M."/>
            <person name="Morin E."/>
            <person name="Andreopoulos B."/>
            <person name="Barry K.W."/>
            <person name="Bonito G."/>
            <person name="Buee M."/>
            <person name="Carver A."/>
            <person name="Chen C."/>
            <person name="Cichocki N."/>
            <person name="Clum A."/>
            <person name="Culley D."/>
            <person name="Crous P.W."/>
            <person name="Fauchery L."/>
            <person name="Girlanda M."/>
            <person name="Hayes R.D."/>
            <person name="Keri Z."/>
            <person name="LaButti K."/>
            <person name="Lipzen A."/>
            <person name="Lombard V."/>
            <person name="Magnuson J."/>
            <person name="Maillard F."/>
            <person name="Murat C."/>
            <person name="Nolan M."/>
            <person name="Ohm R.A."/>
            <person name="Pangilinan J."/>
            <person name="Pereira M.F."/>
            <person name="Perotto S."/>
            <person name="Peter M."/>
            <person name="Pfister S."/>
            <person name="Riley R."/>
            <person name="Sitrit Y."/>
            <person name="Stielow J.B."/>
            <person name="Szollosi G."/>
            <person name="Zifcakova L."/>
            <person name="Stursova M."/>
            <person name="Spatafora J.W."/>
            <person name="Tedersoo L."/>
            <person name="Vaario L.M."/>
            <person name="Yamada A."/>
            <person name="Yan M."/>
            <person name="Wang P."/>
            <person name="Xu J."/>
            <person name="Bruns T."/>
            <person name="Baldrian P."/>
            <person name="Vilgalys R."/>
            <person name="Dunand C."/>
            <person name="Henrissat B."/>
            <person name="Grigoriev I.V."/>
            <person name="Hibbett D."/>
            <person name="Nagy L.G."/>
            <person name="Martin F.M."/>
        </authorList>
    </citation>
    <scope>NUCLEOTIDE SEQUENCE</scope>
    <source>
        <strain evidence="1">P2</strain>
    </source>
</reference>
<organism evidence="1 2">
    <name type="scientific">Thelephora ganbajun</name>
    <name type="common">Ganba fungus</name>
    <dbReference type="NCBI Taxonomy" id="370292"/>
    <lineage>
        <taxon>Eukaryota</taxon>
        <taxon>Fungi</taxon>
        <taxon>Dikarya</taxon>
        <taxon>Basidiomycota</taxon>
        <taxon>Agaricomycotina</taxon>
        <taxon>Agaricomycetes</taxon>
        <taxon>Thelephorales</taxon>
        <taxon>Thelephoraceae</taxon>
        <taxon>Thelephora</taxon>
    </lineage>
</organism>
<evidence type="ECO:0000313" key="1">
    <source>
        <dbReference type="EMBL" id="KAF9648205.1"/>
    </source>
</evidence>